<keyword evidence="1" id="KW-0175">Coiled coil</keyword>
<protein>
    <submittedName>
        <fullName evidence="2">Uncharacterized protein</fullName>
    </submittedName>
</protein>
<evidence type="ECO:0000313" key="3">
    <source>
        <dbReference type="Proteomes" id="UP000015102"/>
    </source>
</evidence>
<dbReference type="EMBL" id="CAQQ02163552">
    <property type="status" value="NOT_ANNOTATED_CDS"/>
    <property type="molecule type" value="Genomic_DNA"/>
</dbReference>
<feature type="coiled-coil region" evidence="1">
    <location>
        <begin position="177"/>
        <end position="207"/>
    </location>
</feature>
<organism evidence="2 3">
    <name type="scientific">Megaselia scalaris</name>
    <name type="common">Humpbacked fly</name>
    <name type="synonym">Phora scalaris</name>
    <dbReference type="NCBI Taxonomy" id="36166"/>
    <lineage>
        <taxon>Eukaryota</taxon>
        <taxon>Metazoa</taxon>
        <taxon>Ecdysozoa</taxon>
        <taxon>Arthropoda</taxon>
        <taxon>Hexapoda</taxon>
        <taxon>Insecta</taxon>
        <taxon>Pterygota</taxon>
        <taxon>Neoptera</taxon>
        <taxon>Endopterygota</taxon>
        <taxon>Diptera</taxon>
        <taxon>Brachycera</taxon>
        <taxon>Muscomorpha</taxon>
        <taxon>Platypezoidea</taxon>
        <taxon>Phoridae</taxon>
        <taxon>Megaseliini</taxon>
        <taxon>Megaselia</taxon>
    </lineage>
</organism>
<accession>T1GPG3</accession>
<sequence length="335" mass="38115">MESNAPTPIIYKRRERFLDEELDDTKDVITSSSTTPFTPTSQSCNILDSISVKDEDTNCIKNIDENMSKTDSEKLREIAAADKQQQQQQNQQPQLQSIESDRKLTNSFLEQQYKNFVTSEQHQQLLKASFNYDILNFNESICKNSVNSKSCTQSSSTSEAIDFEETALLRRQQLNRVAEWVENNSKIEEQEQNLKNLTLGLQDVNANPQTLNGIISGHIKQTLPNGVRLLTSNFKRTPYHHSKQPQQLQPKLSDEPDIAQTNVILNCKEEDLSSSETQHQEKPDIDLAQMEYNVKQFLLKQNEWSIRSSSNFLGSLDDAMTTAESTTSNATVTKN</sequence>
<keyword evidence="3" id="KW-1185">Reference proteome</keyword>
<evidence type="ECO:0000313" key="2">
    <source>
        <dbReference type="EnsemblMetazoa" id="MESCA005493-PA"/>
    </source>
</evidence>
<evidence type="ECO:0000256" key="1">
    <source>
        <dbReference type="SAM" id="Coils"/>
    </source>
</evidence>
<dbReference type="HOGENOM" id="CLU_829740_0_0_1"/>
<dbReference type="EnsemblMetazoa" id="MESCA005493-RA">
    <property type="protein sequence ID" value="MESCA005493-PA"/>
    <property type="gene ID" value="MESCA005493"/>
</dbReference>
<proteinExistence type="predicted"/>
<name>T1GPG3_MEGSC</name>
<dbReference type="Proteomes" id="UP000015102">
    <property type="component" value="Unassembled WGS sequence"/>
</dbReference>
<dbReference type="AlphaFoldDB" id="T1GPG3"/>
<reference evidence="3" key="1">
    <citation type="submission" date="2013-02" db="EMBL/GenBank/DDBJ databases">
        <authorList>
            <person name="Hughes D."/>
        </authorList>
    </citation>
    <scope>NUCLEOTIDE SEQUENCE</scope>
    <source>
        <strain>Durham</strain>
        <strain evidence="3">NC isolate 2 -- Noor lab</strain>
    </source>
</reference>
<reference evidence="2" key="2">
    <citation type="submission" date="2015-06" db="UniProtKB">
        <authorList>
            <consortium name="EnsemblMetazoa"/>
        </authorList>
    </citation>
    <scope>IDENTIFICATION</scope>
</reference>